<keyword evidence="2" id="KW-0547">Nucleotide-binding</keyword>
<dbReference type="InterPro" id="IPR039421">
    <property type="entry name" value="Type_1_exporter"/>
</dbReference>
<dbReference type="SUPFAM" id="SSF52540">
    <property type="entry name" value="P-loop containing nucleoside triphosphate hydrolases"/>
    <property type="match status" value="1"/>
</dbReference>
<evidence type="ECO:0000313" key="2">
    <source>
        <dbReference type="EMBL" id="STP29232.1"/>
    </source>
</evidence>
<name>A0A377KKC7_9ENTE</name>
<dbReference type="GO" id="GO:0016887">
    <property type="term" value="F:ATP hydrolysis activity"/>
    <property type="evidence" value="ECO:0007669"/>
    <property type="project" value="InterPro"/>
</dbReference>
<organism evidence="2 3">
    <name type="scientific">Enterococcus durans</name>
    <dbReference type="NCBI Taxonomy" id="53345"/>
    <lineage>
        <taxon>Bacteria</taxon>
        <taxon>Bacillati</taxon>
        <taxon>Bacillota</taxon>
        <taxon>Bacilli</taxon>
        <taxon>Lactobacillales</taxon>
        <taxon>Enterococcaceae</taxon>
        <taxon>Enterococcus</taxon>
    </lineage>
</organism>
<dbReference type="InterPro" id="IPR003439">
    <property type="entry name" value="ABC_transporter-like_ATP-bd"/>
</dbReference>
<keyword evidence="2" id="KW-0067">ATP-binding</keyword>
<dbReference type="GO" id="GO:0005524">
    <property type="term" value="F:ATP binding"/>
    <property type="evidence" value="ECO:0007669"/>
    <property type="project" value="UniProtKB-KW"/>
</dbReference>
<keyword evidence="2" id="KW-0378">Hydrolase</keyword>
<dbReference type="EC" id="3.6.3.-" evidence="2"/>
<feature type="domain" description="ABC transporter" evidence="1">
    <location>
        <begin position="2"/>
        <end position="189"/>
    </location>
</feature>
<dbReference type="PANTHER" id="PTHR24221">
    <property type="entry name" value="ATP-BINDING CASSETTE SUB-FAMILY B"/>
    <property type="match status" value="1"/>
</dbReference>
<dbReference type="InterPro" id="IPR017871">
    <property type="entry name" value="ABC_transporter-like_CS"/>
</dbReference>
<dbReference type="Pfam" id="PF00005">
    <property type="entry name" value="ABC_tran"/>
    <property type="match status" value="1"/>
</dbReference>
<reference evidence="2 3" key="1">
    <citation type="submission" date="2018-06" db="EMBL/GenBank/DDBJ databases">
        <authorList>
            <consortium name="Pathogen Informatics"/>
            <person name="Doyle S."/>
        </authorList>
    </citation>
    <scope>NUCLEOTIDE SEQUENCE [LARGE SCALE GENOMIC DNA]</scope>
    <source>
        <strain evidence="2 3">NCTC8129</strain>
    </source>
</reference>
<protein>
    <submittedName>
        <fullName evidence="2">ABC transporter ATP-binding protein/permease</fullName>
        <ecNumber evidence="2">3.6.3.-</ecNumber>
    </submittedName>
</protein>
<sequence length="189" mass="21123">MIGFIQPTSVTIYLDEQPLTQVDMRSVRQFLAVVPQTTLLFSASIRENITYGLTNISEQQLDAVIEAAQLRSLIEELPNGLDTLVGENGSQLSGGQKQRISIARALIRNPKIILLDEATSALDTQSEKKIQHALDYLTEAATTFIVAHRLSTIKEADRIIVIEKGKIIETGTYEELMANKGYFYQMQHE</sequence>
<evidence type="ECO:0000313" key="3">
    <source>
        <dbReference type="Proteomes" id="UP000254070"/>
    </source>
</evidence>
<dbReference type="EMBL" id="UGIF01000002">
    <property type="protein sequence ID" value="STP29232.1"/>
    <property type="molecule type" value="Genomic_DNA"/>
</dbReference>
<evidence type="ECO:0000259" key="1">
    <source>
        <dbReference type="PROSITE" id="PS50893"/>
    </source>
</evidence>
<gene>
    <name evidence="2" type="primary">bmrA</name>
    <name evidence="2" type="ORF">NCTC8129_01423</name>
</gene>
<dbReference type="PANTHER" id="PTHR24221:SF503">
    <property type="entry name" value="MITOCHONDRIAL POTASSIUM CHANNEL ATP-BINDING SUBUNIT"/>
    <property type="match status" value="1"/>
</dbReference>
<dbReference type="GO" id="GO:0042626">
    <property type="term" value="F:ATPase-coupled transmembrane transporter activity"/>
    <property type="evidence" value="ECO:0007669"/>
    <property type="project" value="TreeGrafter"/>
</dbReference>
<dbReference type="PROSITE" id="PS00211">
    <property type="entry name" value="ABC_TRANSPORTER_1"/>
    <property type="match status" value="1"/>
</dbReference>
<dbReference type="InterPro" id="IPR027417">
    <property type="entry name" value="P-loop_NTPase"/>
</dbReference>
<accession>A0A377KKC7</accession>
<dbReference type="PROSITE" id="PS50893">
    <property type="entry name" value="ABC_TRANSPORTER_2"/>
    <property type="match status" value="1"/>
</dbReference>
<dbReference type="AlphaFoldDB" id="A0A377KKC7"/>
<dbReference type="Gene3D" id="3.40.50.300">
    <property type="entry name" value="P-loop containing nucleotide triphosphate hydrolases"/>
    <property type="match status" value="1"/>
</dbReference>
<dbReference type="GO" id="GO:0016020">
    <property type="term" value="C:membrane"/>
    <property type="evidence" value="ECO:0007669"/>
    <property type="project" value="TreeGrafter"/>
</dbReference>
<dbReference type="Proteomes" id="UP000254070">
    <property type="component" value="Unassembled WGS sequence"/>
</dbReference>
<proteinExistence type="predicted"/>